<dbReference type="GO" id="GO:0019836">
    <property type="term" value="P:symbiont-mediated hemolysis of host erythrocyte"/>
    <property type="evidence" value="ECO:0007669"/>
    <property type="project" value="InterPro"/>
</dbReference>
<keyword evidence="3" id="KW-1185">Reference proteome</keyword>
<accession>A0A1L9VKH7</accession>
<dbReference type="VEuPathDB" id="FungiDB:ASPGLDRAFT_171718"/>
<dbReference type="Gene3D" id="2.60.270.50">
    <property type="match status" value="1"/>
</dbReference>
<dbReference type="EMBL" id="KV878897">
    <property type="protein sequence ID" value="OJJ84429.1"/>
    <property type="molecule type" value="Genomic_DNA"/>
</dbReference>
<dbReference type="AlphaFoldDB" id="A0A1L9VKH7"/>
<dbReference type="Pfam" id="PF06355">
    <property type="entry name" value="Aegerolysin"/>
    <property type="match status" value="1"/>
</dbReference>
<protein>
    <recommendedName>
        <fullName evidence="4">Terrelysin</fullName>
    </recommendedName>
</protein>
<name>A0A1L9VKH7_ASPGL</name>
<dbReference type="InterPro" id="IPR009413">
    <property type="entry name" value="Aegerolysin-typ"/>
</dbReference>
<evidence type="ECO:0000313" key="2">
    <source>
        <dbReference type="EMBL" id="OJJ84429.1"/>
    </source>
</evidence>
<evidence type="ECO:0008006" key="4">
    <source>
        <dbReference type="Google" id="ProtNLM"/>
    </source>
</evidence>
<sequence>MDSSQWVSIHIRDRLEKGEISIKDSFLYEGSFHSPTDKSLPLTETDIDALTIPSYGIGEVCARGRRGSEGWMDLFHGEDKICELHWDNRNKKSVNRFEVSGVDSKYKIDCSGWSPRAGPLGHVFIDVEEAKAAAKEAEAQTEAAEKGEI</sequence>
<organism evidence="2 3">
    <name type="scientific">Aspergillus glaucus CBS 516.65</name>
    <dbReference type="NCBI Taxonomy" id="1160497"/>
    <lineage>
        <taxon>Eukaryota</taxon>
        <taxon>Fungi</taxon>
        <taxon>Dikarya</taxon>
        <taxon>Ascomycota</taxon>
        <taxon>Pezizomycotina</taxon>
        <taxon>Eurotiomycetes</taxon>
        <taxon>Eurotiomycetidae</taxon>
        <taxon>Eurotiales</taxon>
        <taxon>Aspergillaceae</taxon>
        <taxon>Aspergillus</taxon>
        <taxon>Aspergillus subgen. Aspergillus</taxon>
    </lineage>
</organism>
<dbReference type="Proteomes" id="UP000184300">
    <property type="component" value="Unassembled WGS sequence"/>
</dbReference>
<dbReference type="OrthoDB" id="2727348at2759"/>
<evidence type="ECO:0000313" key="3">
    <source>
        <dbReference type="Proteomes" id="UP000184300"/>
    </source>
</evidence>
<evidence type="ECO:0000256" key="1">
    <source>
        <dbReference type="ARBA" id="ARBA00010795"/>
    </source>
</evidence>
<comment type="similarity">
    <text evidence="1">Belongs to the aegerolysin family.</text>
</comment>
<dbReference type="GeneID" id="34459008"/>
<dbReference type="RefSeq" id="XP_022401127.1">
    <property type="nucleotide sequence ID" value="XM_022542747.1"/>
</dbReference>
<reference evidence="3" key="1">
    <citation type="journal article" date="2017" name="Genome Biol.">
        <title>Comparative genomics reveals high biological diversity and specific adaptations in the industrially and medically important fungal genus Aspergillus.</title>
        <authorList>
            <person name="de Vries R.P."/>
            <person name="Riley R."/>
            <person name="Wiebenga A."/>
            <person name="Aguilar-Osorio G."/>
            <person name="Amillis S."/>
            <person name="Uchima C.A."/>
            <person name="Anderluh G."/>
            <person name="Asadollahi M."/>
            <person name="Askin M."/>
            <person name="Barry K."/>
            <person name="Battaglia E."/>
            <person name="Bayram O."/>
            <person name="Benocci T."/>
            <person name="Braus-Stromeyer S.A."/>
            <person name="Caldana C."/>
            <person name="Canovas D."/>
            <person name="Cerqueira G.C."/>
            <person name="Chen F."/>
            <person name="Chen W."/>
            <person name="Choi C."/>
            <person name="Clum A."/>
            <person name="Dos Santos R.A."/>
            <person name="Damasio A.R."/>
            <person name="Diallinas G."/>
            <person name="Emri T."/>
            <person name="Fekete E."/>
            <person name="Flipphi M."/>
            <person name="Freyberg S."/>
            <person name="Gallo A."/>
            <person name="Gournas C."/>
            <person name="Habgood R."/>
            <person name="Hainaut M."/>
            <person name="Harispe M.L."/>
            <person name="Henrissat B."/>
            <person name="Hilden K.S."/>
            <person name="Hope R."/>
            <person name="Hossain A."/>
            <person name="Karabika E."/>
            <person name="Karaffa L."/>
            <person name="Karanyi Z."/>
            <person name="Krasevec N."/>
            <person name="Kuo A."/>
            <person name="Kusch H."/>
            <person name="LaButti K."/>
            <person name="Lagendijk E.L."/>
            <person name="Lapidus A."/>
            <person name="Levasseur A."/>
            <person name="Lindquist E."/>
            <person name="Lipzen A."/>
            <person name="Logrieco A.F."/>
            <person name="MacCabe A."/>
            <person name="Maekelae M.R."/>
            <person name="Malavazi I."/>
            <person name="Melin P."/>
            <person name="Meyer V."/>
            <person name="Mielnichuk N."/>
            <person name="Miskei M."/>
            <person name="Molnar A.P."/>
            <person name="Mule G."/>
            <person name="Ngan C.Y."/>
            <person name="Orejas M."/>
            <person name="Orosz E."/>
            <person name="Ouedraogo J.P."/>
            <person name="Overkamp K.M."/>
            <person name="Park H.-S."/>
            <person name="Perrone G."/>
            <person name="Piumi F."/>
            <person name="Punt P.J."/>
            <person name="Ram A.F."/>
            <person name="Ramon A."/>
            <person name="Rauscher S."/>
            <person name="Record E."/>
            <person name="Riano-Pachon D.M."/>
            <person name="Robert V."/>
            <person name="Roehrig J."/>
            <person name="Ruller R."/>
            <person name="Salamov A."/>
            <person name="Salih N.S."/>
            <person name="Samson R.A."/>
            <person name="Sandor E."/>
            <person name="Sanguinetti M."/>
            <person name="Schuetze T."/>
            <person name="Sepcic K."/>
            <person name="Shelest E."/>
            <person name="Sherlock G."/>
            <person name="Sophianopoulou V."/>
            <person name="Squina F.M."/>
            <person name="Sun H."/>
            <person name="Susca A."/>
            <person name="Todd R.B."/>
            <person name="Tsang A."/>
            <person name="Unkles S.E."/>
            <person name="van de Wiele N."/>
            <person name="van Rossen-Uffink D."/>
            <person name="Oliveira J.V."/>
            <person name="Vesth T.C."/>
            <person name="Visser J."/>
            <person name="Yu J.-H."/>
            <person name="Zhou M."/>
            <person name="Andersen M.R."/>
            <person name="Archer D.B."/>
            <person name="Baker S.E."/>
            <person name="Benoit I."/>
            <person name="Brakhage A.A."/>
            <person name="Braus G.H."/>
            <person name="Fischer R."/>
            <person name="Frisvad J.C."/>
            <person name="Goldman G.H."/>
            <person name="Houbraken J."/>
            <person name="Oakley B."/>
            <person name="Pocsi I."/>
            <person name="Scazzocchio C."/>
            <person name="Seiboth B."/>
            <person name="vanKuyk P.A."/>
            <person name="Wortman J."/>
            <person name="Dyer P.S."/>
            <person name="Grigoriev I.V."/>
        </authorList>
    </citation>
    <scope>NUCLEOTIDE SEQUENCE [LARGE SCALE GENOMIC DNA]</scope>
    <source>
        <strain evidence="3">CBS 516.65</strain>
    </source>
</reference>
<proteinExistence type="inferred from homology"/>
<gene>
    <name evidence="2" type="ORF">ASPGLDRAFT_171718</name>
</gene>
<dbReference type="STRING" id="1160497.A0A1L9VKH7"/>